<proteinExistence type="predicted"/>
<reference evidence="2 3" key="1">
    <citation type="journal article" date="2010" name="Nat. Biotechnol.">
        <title>Genome sequence of the model mushroom Schizophyllum commune.</title>
        <authorList>
            <person name="Ohm R.A."/>
            <person name="de Jong J.F."/>
            <person name="Lugones L.G."/>
            <person name="Aerts A."/>
            <person name="Kothe E."/>
            <person name="Stajich J.E."/>
            <person name="de Vries R.P."/>
            <person name="Record E."/>
            <person name="Levasseur A."/>
            <person name="Baker S.E."/>
            <person name="Bartholomew K.A."/>
            <person name="Coutinho P.M."/>
            <person name="Erdmann S."/>
            <person name="Fowler T.J."/>
            <person name="Gathman A.C."/>
            <person name="Lombard V."/>
            <person name="Henrissat B."/>
            <person name="Knabe N."/>
            <person name="Kuees U."/>
            <person name="Lilly W.W."/>
            <person name="Lindquist E."/>
            <person name="Lucas S."/>
            <person name="Magnuson J.K."/>
            <person name="Piumi F."/>
            <person name="Raudaskoski M."/>
            <person name="Salamov A."/>
            <person name="Schmutz J."/>
            <person name="Schwarze F.W.M.R."/>
            <person name="vanKuyk P.A."/>
            <person name="Horton J.S."/>
            <person name="Grigoriev I.V."/>
            <person name="Woesten H.A.B."/>
        </authorList>
    </citation>
    <scope>NUCLEOTIDE SEQUENCE [LARGE SCALE GENOMIC DNA]</scope>
    <source>
        <strain evidence="3">H4-8 / FGSC 9210</strain>
    </source>
</reference>
<dbReference type="RefSeq" id="XP_003038970.1">
    <property type="nucleotide sequence ID" value="XM_003038924.1"/>
</dbReference>
<dbReference type="InParanoid" id="D8PLA5"/>
<sequence length="283" mass="32081">MDRRTPDFVDRIPLTVKQALDNDLINVDQENFLLDFILRIFKDSEAEITLGPFREDVVEKGLTQAERLAYKLSKILPDYVPMPWAVKYSWDNIYRRDLKLINNPGLFYPEDPASVPRAPRHVRVEPGRKQGGACARQYGRSWPLRAFESDVQLGRVDVNEVAALSRIVPERGRTYQFDELFPPGVFPGEVVGACCGYHRDKSLKTLEAFIIKPSGRRASRPSKATTTRPPTPKLKDANMKSFITIIARPQRAPRPPAPPVLVKTYTASKLTTYFVCVGRQSPI</sequence>
<feature type="region of interest" description="Disordered" evidence="1">
    <location>
        <begin position="214"/>
        <end position="234"/>
    </location>
</feature>
<gene>
    <name evidence="2" type="ORF">SCHCODRAFT_231886</name>
</gene>
<evidence type="ECO:0000256" key="1">
    <source>
        <dbReference type="SAM" id="MobiDB-lite"/>
    </source>
</evidence>
<dbReference type="VEuPathDB" id="FungiDB:SCHCODRAFT_02683795"/>
<dbReference type="Proteomes" id="UP000007431">
    <property type="component" value="Unassembled WGS sequence"/>
</dbReference>
<dbReference type="EMBL" id="GL377302">
    <property type="protein sequence ID" value="EFJ04068.1"/>
    <property type="molecule type" value="Genomic_DNA"/>
</dbReference>
<evidence type="ECO:0000313" key="2">
    <source>
        <dbReference type="EMBL" id="EFJ04068.1"/>
    </source>
</evidence>
<dbReference type="GeneID" id="9594993"/>
<accession>D8PLA5</accession>
<dbReference type="OrthoDB" id="10667491at2759"/>
<protein>
    <submittedName>
        <fullName evidence="2">Uncharacterized protein</fullName>
    </submittedName>
</protein>
<name>D8PLA5_SCHCM</name>
<dbReference type="HOGENOM" id="CLU_984059_0_0_1"/>
<dbReference type="AlphaFoldDB" id="D8PLA5"/>
<evidence type="ECO:0000313" key="3">
    <source>
        <dbReference type="Proteomes" id="UP000007431"/>
    </source>
</evidence>
<organism evidence="3">
    <name type="scientific">Schizophyllum commune (strain H4-8 / FGSC 9210)</name>
    <name type="common">Split gill fungus</name>
    <dbReference type="NCBI Taxonomy" id="578458"/>
    <lineage>
        <taxon>Eukaryota</taxon>
        <taxon>Fungi</taxon>
        <taxon>Dikarya</taxon>
        <taxon>Basidiomycota</taxon>
        <taxon>Agaricomycotina</taxon>
        <taxon>Agaricomycetes</taxon>
        <taxon>Agaricomycetidae</taxon>
        <taxon>Agaricales</taxon>
        <taxon>Schizophyllaceae</taxon>
        <taxon>Schizophyllum</taxon>
    </lineage>
</organism>
<dbReference type="KEGG" id="scm:SCHCO_02683795"/>
<keyword evidence="3" id="KW-1185">Reference proteome</keyword>